<dbReference type="Proteomes" id="UP000821845">
    <property type="component" value="Chromosome 7"/>
</dbReference>
<sequence length="406" mass="44194">MAYYTHGMLDLEALVAEVAKHPLLYKPGHCEQRDFYKRTQAWKAIAKAMNTTPATCKRQWRSVRDRFVREERLSRAAGQQETEEERLAKWGLYKHLDFLAKVYKSRPNGKRTLSGGAGSGKNYLRGGRVGTSQPLQPSAQAEPLQAAQLMQSLVGDKGAAASADYDAGSECVILHPDVITQSVLLSMVNVPSPDEIIVPDQPSPMDVQDSRNNCGAASGQGQTTESSQRAPAGTAFHHVTIKEEPLSCVTSEEETAGSGGTLRGGDSADTAGNEQTASLPRTRSPAPRRAVRRKPMSNPTTTTRPRRTDDVDDVRIGVDDEGSDGEDTGSTNALLRHLEKAMERIGVAAGATEQCRLPHVDLGDSDTMFLLSLRERLRNFGPRERSLALVKIQAVLHEIEFGTAAH</sequence>
<protein>
    <submittedName>
        <fullName evidence="1">Uncharacterized protein</fullName>
    </submittedName>
</protein>
<proteinExistence type="predicted"/>
<organism evidence="1 2">
    <name type="scientific">Hyalomma asiaticum</name>
    <name type="common">Tick</name>
    <dbReference type="NCBI Taxonomy" id="266040"/>
    <lineage>
        <taxon>Eukaryota</taxon>
        <taxon>Metazoa</taxon>
        <taxon>Ecdysozoa</taxon>
        <taxon>Arthropoda</taxon>
        <taxon>Chelicerata</taxon>
        <taxon>Arachnida</taxon>
        <taxon>Acari</taxon>
        <taxon>Parasitiformes</taxon>
        <taxon>Ixodida</taxon>
        <taxon>Ixodoidea</taxon>
        <taxon>Ixodidae</taxon>
        <taxon>Hyalomminae</taxon>
        <taxon>Hyalomma</taxon>
    </lineage>
</organism>
<keyword evidence="2" id="KW-1185">Reference proteome</keyword>
<evidence type="ECO:0000313" key="1">
    <source>
        <dbReference type="EMBL" id="KAH6926536.1"/>
    </source>
</evidence>
<evidence type="ECO:0000313" key="2">
    <source>
        <dbReference type="Proteomes" id="UP000821845"/>
    </source>
</evidence>
<reference evidence="1" key="1">
    <citation type="submission" date="2020-05" db="EMBL/GenBank/DDBJ databases">
        <title>Large-scale comparative analyses of tick genomes elucidate their genetic diversity and vector capacities.</title>
        <authorList>
            <person name="Jia N."/>
            <person name="Wang J."/>
            <person name="Shi W."/>
            <person name="Du L."/>
            <person name="Sun Y."/>
            <person name="Zhan W."/>
            <person name="Jiang J."/>
            <person name="Wang Q."/>
            <person name="Zhang B."/>
            <person name="Ji P."/>
            <person name="Sakyi L.B."/>
            <person name="Cui X."/>
            <person name="Yuan T."/>
            <person name="Jiang B."/>
            <person name="Yang W."/>
            <person name="Lam T.T.-Y."/>
            <person name="Chang Q."/>
            <person name="Ding S."/>
            <person name="Wang X."/>
            <person name="Zhu J."/>
            <person name="Ruan X."/>
            <person name="Zhao L."/>
            <person name="Wei J."/>
            <person name="Que T."/>
            <person name="Du C."/>
            <person name="Cheng J."/>
            <person name="Dai P."/>
            <person name="Han X."/>
            <person name="Huang E."/>
            <person name="Gao Y."/>
            <person name="Liu J."/>
            <person name="Shao H."/>
            <person name="Ye R."/>
            <person name="Li L."/>
            <person name="Wei W."/>
            <person name="Wang X."/>
            <person name="Wang C."/>
            <person name="Yang T."/>
            <person name="Huo Q."/>
            <person name="Li W."/>
            <person name="Guo W."/>
            <person name="Chen H."/>
            <person name="Zhou L."/>
            <person name="Ni X."/>
            <person name="Tian J."/>
            <person name="Zhou Y."/>
            <person name="Sheng Y."/>
            <person name="Liu T."/>
            <person name="Pan Y."/>
            <person name="Xia L."/>
            <person name="Li J."/>
            <person name="Zhao F."/>
            <person name="Cao W."/>
        </authorList>
    </citation>
    <scope>NUCLEOTIDE SEQUENCE</scope>
    <source>
        <strain evidence="1">Hyas-2018</strain>
    </source>
</reference>
<name>A0ACB7RUZ0_HYAAI</name>
<gene>
    <name evidence="1" type="ORF">HPB50_019642</name>
</gene>
<dbReference type="EMBL" id="CM023487">
    <property type="protein sequence ID" value="KAH6926536.1"/>
    <property type="molecule type" value="Genomic_DNA"/>
</dbReference>
<accession>A0ACB7RUZ0</accession>
<comment type="caution">
    <text evidence="1">The sequence shown here is derived from an EMBL/GenBank/DDBJ whole genome shotgun (WGS) entry which is preliminary data.</text>
</comment>